<dbReference type="Proteomes" id="UP000516437">
    <property type="component" value="Chromosome 5"/>
</dbReference>
<evidence type="ECO:0000313" key="2">
    <source>
        <dbReference type="EMBL" id="KAB1213305.1"/>
    </source>
</evidence>
<sequence>MDGPSVESVAEQEGSSGSDEGGEVGMGVFGQVGSGQEPLALELEPVLLQTFLVVMTLDGFSSDVPSLGEELVALDSGDSELLVEPLRMFLPSQEFALEKERGQSGGKSVARSGGKMVRELKALKSSVNYDANVSSSRRSKKLGRTIDNVL</sequence>
<proteinExistence type="predicted"/>
<evidence type="ECO:0000256" key="1">
    <source>
        <dbReference type="SAM" id="MobiDB-lite"/>
    </source>
</evidence>
<comment type="caution">
    <text evidence="2">The sequence shown here is derived from an EMBL/GenBank/DDBJ whole genome shotgun (WGS) entry which is preliminary data.</text>
</comment>
<dbReference type="AlphaFoldDB" id="A0A6A1VL48"/>
<name>A0A6A1VL48_9ROSI</name>
<reference evidence="2 3" key="1">
    <citation type="journal article" date="2019" name="Plant Biotechnol. J.">
        <title>The red bayberry genome and genetic basis of sex determination.</title>
        <authorList>
            <person name="Jia H.M."/>
            <person name="Jia H.J."/>
            <person name="Cai Q.L."/>
            <person name="Wang Y."/>
            <person name="Zhao H.B."/>
            <person name="Yang W.F."/>
            <person name="Wang G.Y."/>
            <person name="Li Y.H."/>
            <person name="Zhan D.L."/>
            <person name="Shen Y.T."/>
            <person name="Niu Q.F."/>
            <person name="Chang L."/>
            <person name="Qiu J."/>
            <person name="Zhao L."/>
            <person name="Xie H.B."/>
            <person name="Fu W.Y."/>
            <person name="Jin J."/>
            <person name="Li X.W."/>
            <person name="Jiao Y."/>
            <person name="Zhou C.C."/>
            <person name="Tu T."/>
            <person name="Chai C.Y."/>
            <person name="Gao J.L."/>
            <person name="Fan L.J."/>
            <person name="van de Weg E."/>
            <person name="Wang J.Y."/>
            <person name="Gao Z.S."/>
        </authorList>
    </citation>
    <scope>NUCLEOTIDE SEQUENCE [LARGE SCALE GENOMIC DNA]</scope>
    <source>
        <tissue evidence="2">Leaves</tissue>
    </source>
</reference>
<organism evidence="2 3">
    <name type="scientific">Morella rubra</name>
    <name type="common">Chinese bayberry</name>
    <dbReference type="NCBI Taxonomy" id="262757"/>
    <lineage>
        <taxon>Eukaryota</taxon>
        <taxon>Viridiplantae</taxon>
        <taxon>Streptophyta</taxon>
        <taxon>Embryophyta</taxon>
        <taxon>Tracheophyta</taxon>
        <taxon>Spermatophyta</taxon>
        <taxon>Magnoliopsida</taxon>
        <taxon>eudicotyledons</taxon>
        <taxon>Gunneridae</taxon>
        <taxon>Pentapetalae</taxon>
        <taxon>rosids</taxon>
        <taxon>fabids</taxon>
        <taxon>Fagales</taxon>
        <taxon>Myricaceae</taxon>
        <taxon>Morella</taxon>
    </lineage>
</organism>
<keyword evidence="3" id="KW-1185">Reference proteome</keyword>
<evidence type="ECO:0000313" key="3">
    <source>
        <dbReference type="Proteomes" id="UP000516437"/>
    </source>
</evidence>
<dbReference type="OrthoDB" id="29024at2759"/>
<dbReference type="EMBL" id="RXIC02000023">
    <property type="protein sequence ID" value="KAB1213305.1"/>
    <property type="molecule type" value="Genomic_DNA"/>
</dbReference>
<protein>
    <submittedName>
        <fullName evidence="2">Uncharacterized protein</fullName>
    </submittedName>
</protein>
<gene>
    <name evidence="2" type="ORF">CJ030_MR5G003625</name>
</gene>
<feature type="region of interest" description="Disordered" evidence="1">
    <location>
        <begin position="1"/>
        <end position="29"/>
    </location>
</feature>
<accession>A0A6A1VL48</accession>